<dbReference type="InterPro" id="IPR011004">
    <property type="entry name" value="Trimer_LpxA-like_sf"/>
</dbReference>
<reference evidence="7 8" key="1">
    <citation type="submission" date="2019-08" db="EMBL/GenBank/DDBJ databases">
        <title>In-depth cultivation of the pig gut microbiome towards novel bacterial diversity and tailored functional studies.</title>
        <authorList>
            <person name="Wylensek D."/>
            <person name="Hitch T.C.A."/>
            <person name="Clavel T."/>
        </authorList>
    </citation>
    <scope>NUCLEOTIDE SEQUENCE [LARGE SCALE GENOMIC DNA]</scope>
    <source>
        <strain evidence="7 8">BBE-744-WT-12</strain>
    </source>
</reference>
<evidence type="ECO:0000259" key="6">
    <source>
        <dbReference type="Pfam" id="PF13720"/>
    </source>
</evidence>
<keyword evidence="2" id="KW-0441">Lipid A biosynthesis</keyword>
<dbReference type="PIRSF" id="PIRSF000456">
    <property type="entry name" value="UDP-GlcNAc_acltr"/>
    <property type="match status" value="1"/>
</dbReference>
<keyword evidence="3 7" id="KW-0808">Transferase</keyword>
<dbReference type="SUPFAM" id="SSF51161">
    <property type="entry name" value="Trimeric LpxA-like enzymes"/>
    <property type="match status" value="1"/>
</dbReference>
<evidence type="ECO:0000256" key="5">
    <source>
        <dbReference type="ARBA" id="ARBA00023315"/>
    </source>
</evidence>
<dbReference type="CDD" id="cd03351">
    <property type="entry name" value="LbH_UDP-GlcNAc_AT"/>
    <property type="match status" value="1"/>
</dbReference>
<evidence type="ECO:0000256" key="2">
    <source>
        <dbReference type="ARBA" id="ARBA00022556"/>
    </source>
</evidence>
<evidence type="ECO:0000313" key="7">
    <source>
        <dbReference type="EMBL" id="MST98941.1"/>
    </source>
</evidence>
<evidence type="ECO:0000256" key="1">
    <source>
        <dbReference type="ARBA" id="ARBA00022516"/>
    </source>
</evidence>
<dbReference type="Gene3D" id="2.160.10.10">
    <property type="entry name" value="Hexapeptide repeat proteins"/>
    <property type="match status" value="1"/>
</dbReference>
<accession>A0A844G8S9</accession>
<dbReference type="NCBIfam" id="TIGR01852">
    <property type="entry name" value="lipid_A_lpxA"/>
    <property type="match status" value="1"/>
</dbReference>
<dbReference type="NCBIfam" id="NF003657">
    <property type="entry name" value="PRK05289.1"/>
    <property type="match status" value="1"/>
</dbReference>
<dbReference type="EMBL" id="VUNS01000026">
    <property type="protein sequence ID" value="MST98941.1"/>
    <property type="molecule type" value="Genomic_DNA"/>
</dbReference>
<keyword evidence="5 7" id="KW-0012">Acyltransferase</keyword>
<keyword evidence="1" id="KW-0444">Lipid biosynthesis</keyword>
<dbReference type="GO" id="GO:0008780">
    <property type="term" value="F:acyl-[acyl-carrier-protein]-UDP-N-acetylglucosamine O-acyltransferase activity"/>
    <property type="evidence" value="ECO:0007669"/>
    <property type="project" value="UniProtKB-EC"/>
</dbReference>
<evidence type="ECO:0000313" key="8">
    <source>
        <dbReference type="Proteomes" id="UP000435649"/>
    </source>
</evidence>
<dbReference type="InterPro" id="IPR037157">
    <property type="entry name" value="Acetyltransf_C_sf"/>
</dbReference>
<dbReference type="InterPro" id="IPR010137">
    <property type="entry name" value="Lipid_A_LpxA"/>
</dbReference>
<dbReference type="EC" id="2.3.1.129" evidence="7"/>
<keyword evidence="4" id="KW-0443">Lipid metabolism</keyword>
<keyword evidence="8" id="KW-1185">Reference proteome</keyword>
<dbReference type="RefSeq" id="WP_106052685.1">
    <property type="nucleotide sequence ID" value="NZ_CALXOB010000059.1"/>
</dbReference>
<organism evidence="7 8">
    <name type="scientific">Victivallis lenta</name>
    <dbReference type="NCBI Taxonomy" id="2606640"/>
    <lineage>
        <taxon>Bacteria</taxon>
        <taxon>Pseudomonadati</taxon>
        <taxon>Lentisphaerota</taxon>
        <taxon>Lentisphaeria</taxon>
        <taxon>Victivallales</taxon>
        <taxon>Victivallaceae</taxon>
        <taxon>Victivallis</taxon>
    </lineage>
</organism>
<feature type="domain" description="UDP N-acetylglucosamine O-acyltransferase C-terminal" evidence="6">
    <location>
        <begin position="176"/>
        <end position="257"/>
    </location>
</feature>
<dbReference type="Proteomes" id="UP000435649">
    <property type="component" value="Unassembled WGS sequence"/>
</dbReference>
<name>A0A844G8S9_9BACT</name>
<evidence type="ECO:0000256" key="4">
    <source>
        <dbReference type="ARBA" id="ARBA00023098"/>
    </source>
</evidence>
<dbReference type="Pfam" id="PF13720">
    <property type="entry name" value="Acetyltransf_11"/>
    <property type="match status" value="1"/>
</dbReference>
<dbReference type="Gene3D" id="1.20.1180.10">
    <property type="entry name" value="Udp N-acetylglucosamine O-acyltransferase, C-terminal domain"/>
    <property type="match status" value="1"/>
</dbReference>
<dbReference type="PANTHER" id="PTHR43480">
    <property type="entry name" value="ACYL-[ACYL-CARRIER-PROTEIN]--UDP-N-ACETYLGLUCOSAMINE O-ACYLTRANSFERASE"/>
    <property type="match status" value="1"/>
</dbReference>
<comment type="caution">
    <text evidence="7">The sequence shown here is derived from an EMBL/GenBank/DDBJ whole genome shotgun (WGS) entry which is preliminary data.</text>
</comment>
<dbReference type="GO" id="GO:0016020">
    <property type="term" value="C:membrane"/>
    <property type="evidence" value="ECO:0007669"/>
    <property type="project" value="GOC"/>
</dbReference>
<dbReference type="AlphaFoldDB" id="A0A844G8S9"/>
<dbReference type="PANTHER" id="PTHR43480:SF1">
    <property type="entry name" value="ACYL-[ACYL-CARRIER-PROTEIN]--UDP-N-ACETYLGLUCOSAMINE O-ACYLTRANSFERASE, MITOCHONDRIAL-RELATED"/>
    <property type="match status" value="1"/>
</dbReference>
<sequence>MPKIHPSAIVSDGAELDDSVEVGPFCFVGPNVRIGAGSRLIGHCNIDGHTTLGRNNVIHPFAALGQPAQDHAVVEGEATYLNIGDNNIFREGCTIHTGTKPGSETRIGSRNMFMNATHVAHNCIVGNDVIYVGYAGTAGYCEIFDNVLISGLVGIHQFCRVGRFAIISGGSVFSKDIPPFMMAEGRNGGVKMINKVGLQRAGFSTETISVIKQIFRIYYRSGLIPTNALERIRTELPQIPEVREFIHFCETSKKGVISAQVEGHRS</sequence>
<proteinExistence type="predicted"/>
<protein>
    <submittedName>
        <fullName evidence="7">Acyl-ACP--UDP-N-acetylglucosamine O-acyltransferase</fullName>
        <ecNumber evidence="7">2.3.1.129</ecNumber>
    </submittedName>
</protein>
<gene>
    <name evidence="7" type="primary">lpxA</name>
    <name evidence="7" type="ORF">FYJ85_18050</name>
</gene>
<evidence type="ECO:0000256" key="3">
    <source>
        <dbReference type="ARBA" id="ARBA00022679"/>
    </source>
</evidence>
<dbReference type="GO" id="GO:0009245">
    <property type="term" value="P:lipid A biosynthetic process"/>
    <property type="evidence" value="ECO:0007669"/>
    <property type="project" value="UniProtKB-KW"/>
</dbReference>
<dbReference type="InterPro" id="IPR029098">
    <property type="entry name" value="Acetyltransf_C"/>
</dbReference>